<dbReference type="CDD" id="cd04466">
    <property type="entry name" value="S1_YloQ_GTPase"/>
    <property type="match status" value="1"/>
</dbReference>
<dbReference type="InterPro" id="IPR031944">
    <property type="entry name" value="RsgA_N"/>
</dbReference>
<evidence type="ECO:0000256" key="2">
    <source>
        <dbReference type="ARBA" id="ARBA00022517"/>
    </source>
</evidence>
<feature type="binding site" evidence="10">
    <location>
        <begin position="165"/>
        <end position="173"/>
    </location>
    <ligand>
        <name>GTP</name>
        <dbReference type="ChEBI" id="CHEBI:37565"/>
    </ligand>
</feature>
<evidence type="ECO:0000256" key="1">
    <source>
        <dbReference type="ARBA" id="ARBA00022490"/>
    </source>
</evidence>
<evidence type="ECO:0000256" key="6">
    <source>
        <dbReference type="ARBA" id="ARBA00022801"/>
    </source>
</evidence>
<sequence length="292" mass="33506">MKGKIIKGIAGFYYVHTSKDCVYECKAKGIFRNKKIKPLVGDNVIIEILEDNEKLGNIIEILERKNDLIRPLVANVDQVLIVFSIKDPDPNLNLLDHFIVAMEQKGLDITICFNKMDLINEKEKQDIIDIYQQVGYNVITTSTLEEDGLEHIKKILKDKTTVLAGPSGVGKSSILNALQDTVQMEIGEISQKIKRGKHTTRHAELIAFDETSYLVDTPGFSSIHINELEPEDLKHYYIEFLDYQDQCKFNSCVHINEPQCGVKKGLENKAISQRRYNSYLLLHQELKDKRRW</sequence>
<dbReference type="Pfam" id="PF16745">
    <property type="entry name" value="RsgA_N"/>
    <property type="match status" value="1"/>
</dbReference>
<dbReference type="PANTHER" id="PTHR32120:SF11">
    <property type="entry name" value="SMALL RIBOSOMAL SUBUNIT BIOGENESIS GTPASE RSGA 1, MITOCHONDRIAL-RELATED"/>
    <property type="match status" value="1"/>
</dbReference>
<evidence type="ECO:0000313" key="14">
    <source>
        <dbReference type="Proteomes" id="UP000294545"/>
    </source>
</evidence>
<dbReference type="Pfam" id="PF03193">
    <property type="entry name" value="RsgA_GTPase"/>
    <property type="match status" value="1"/>
</dbReference>
<evidence type="ECO:0000313" key="13">
    <source>
        <dbReference type="EMBL" id="TCK98331.1"/>
    </source>
</evidence>
<accession>A0A4V2Q1N9</accession>
<dbReference type="InterPro" id="IPR027417">
    <property type="entry name" value="P-loop_NTPase"/>
</dbReference>
<evidence type="ECO:0000259" key="12">
    <source>
        <dbReference type="PROSITE" id="PS51721"/>
    </source>
</evidence>
<dbReference type="HAMAP" id="MF_01820">
    <property type="entry name" value="GTPase_RsgA"/>
    <property type="match status" value="1"/>
</dbReference>
<reference evidence="13 14" key="1">
    <citation type="submission" date="2019-03" db="EMBL/GenBank/DDBJ databases">
        <title>Genomic Encyclopedia of Type Strains, Phase IV (KMG-IV): sequencing the most valuable type-strain genomes for metagenomic binning, comparative biology and taxonomic classification.</title>
        <authorList>
            <person name="Goeker M."/>
        </authorList>
    </citation>
    <scope>NUCLEOTIDE SEQUENCE [LARGE SCALE GENOMIC DNA]</scope>
    <source>
        <strain evidence="13 14">DSM 24176</strain>
    </source>
</reference>
<comment type="function">
    <text evidence="10">One of several proteins that assist in the late maturation steps of the functional core of the 30S ribosomal subunit. Helps release RbfA from mature subunits. May play a role in the assembly of ribosomal proteins into the subunit. Circularly permuted GTPase that catalyzes slow GTP hydrolysis, GTPase activity is stimulated by the 30S ribosomal subunit.</text>
</comment>
<protein>
    <recommendedName>
        <fullName evidence="10">Small ribosomal subunit biogenesis GTPase RsgA</fullName>
        <ecNumber evidence="10">3.6.1.-</ecNumber>
    </recommendedName>
</protein>
<keyword evidence="8 10" id="KW-0694">RNA-binding</keyword>
<keyword evidence="6 10" id="KW-0378">Hydrolase</keyword>
<keyword evidence="3 10" id="KW-0479">Metal-binding</keyword>
<evidence type="ECO:0000256" key="10">
    <source>
        <dbReference type="HAMAP-Rule" id="MF_01820"/>
    </source>
</evidence>
<feature type="binding site" evidence="10">
    <location>
        <position position="247"/>
    </location>
    <ligand>
        <name>Zn(2+)</name>
        <dbReference type="ChEBI" id="CHEBI:29105"/>
    </ligand>
</feature>
<dbReference type="GO" id="GO:0005525">
    <property type="term" value="F:GTP binding"/>
    <property type="evidence" value="ECO:0007669"/>
    <property type="project" value="UniProtKB-UniRule"/>
</dbReference>
<evidence type="ECO:0000256" key="9">
    <source>
        <dbReference type="ARBA" id="ARBA00023134"/>
    </source>
</evidence>
<dbReference type="NCBIfam" id="TIGR00157">
    <property type="entry name" value="ribosome small subunit-dependent GTPase A"/>
    <property type="match status" value="1"/>
</dbReference>
<feature type="domain" description="CP-type G" evidence="12">
    <location>
        <begin position="65"/>
        <end position="223"/>
    </location>
</feature>
<evidence type="ECO:0000256" key="3">
    <source>
        <dbReference type="ARBA" id="ARBA00022723"/>
    </source>
</evidence>
<feature type="binding site" evidence="10">
    <location>
        <begin position="114"/>
        <end position="117"/>
    </location>
    <ligand>
        <name>GTP</name>
        <dbReference type="ChEBI" id="CHEBI:37565"/>
    </ligand>
</feature>
<dbReference type="SUPFAM" id="SSF52540">
    <property type="entry name" value="P-loop containing nucleoside triphosphate hydrolases"/>
    <property type="match status" value="1"/>
</dbReference>
<evidence type="ECO:0000256" key="7">
    <source>
        <dbReference type="ARBA" id="ARBA00022833"/>
    </source>
</evidence>
<dbReference type="AlphaFoldDB" id="A0A4V2Q1N9"/>
<organism evidence="13 14">
    <name type="scientific">Natranaerovirga hydrolytica</name>
    <dbReference type="NCBI Taxonomy" id="680378"/>
    <lineage>
        <taxon>Bacteria</taxon>
        <taxon>Bacillati</taxon>
        <taxon>Bacillota</taxon>
        <taxon>Clostridia</taxon>
        <taxon>Lachnospirales</taxon>
        <taxon>Natranaerovirgaceae</taxon>
        <taxon>Natranaerovirga</taxon>
    </lineage>
</organism>
<keyword evidence="4 10" id="KW-0699">rRNA-binding</keyword>
<evidence type="ECO:0000256" key="5">
    <source>
        <dbReference type="ARBA" id="ARBA00022741"/>
    </source>
</evidence>
<dbReference type="InterPro" id="IPR010914">
    <property type="entry name" value="RsgA_GTPase_dom"/>
</dbReference>
<dbReference type="GO" id="GO:0005737">
    <property type="term" value="C:cytoplasm"/>
    <property type="evidence" value="ECO:0007669"/>
    <property type="project" value="UniProtKB-SubCell"/>
</dbReference>
<keyword evidence="9 10" id="KW-0342">GTP-binding</keyword>
<feature type="binding site" evidence="10">
    <location>
        <position position="254"/>
    </location>
    <ligand>
        <name>Zn(2+)</name>
        <dbReference type="ChEBI" id="CHEBI:29105"/>
    </ligand>
</feature>
<dbReference type="SUPFAM" id="SSF50249">
    <property type="entry name" value="Nucleic acid-binding proteins"/>
    <property type="match status" value="1"/>
</dbReference>
<dbReference type="EMBL" id="SMGQ01000011">
    <property type="protein sequence ID" value="TCK98331.1"/>
    <property type="molecule type" value="Genomic_DNA"/>
</dbReference>
<comment type="subunit">
    <text evidence="10">Monomer. Associates with 30S ribosomal subunit, binds 16S rRNA.</text>
</comment>
<dbReference type="CDD" id="cd01854">
    <property type="entry name" value="YjeQ_EngC"/>
    <property type="match status" value="1"/>
</dbReference>
<dbReference type="RefSeq" id="WP_132280707.1">
    <property type="nucleotide sequence ID" value="NZ_SMGQ01000011.1"/>
</dbReference>
<dbReference type="EC" id="3.6.1.-" evidence="10"/>
<comment type="similarity">
    <text evidence="10">Belongs to the TRAFAC class YlqF/YawG GTPase family. RsgA subfamily.</text>
</comment>
<comment type="cofactor">
    <cofactor evidence="10">
        <name>Zn(2+)</name>
        <dbReference type="ChEBI" id="CHEBI:29105"/>
    </cofactor>
    <text evidence="10">Binds 1 zinc ion per subunit.</text>
</comment>
<evidence type="ECO:0000259" key="11">
    <source>
        <dbReference type="PROSITE" id="PS50936"/>
    </source>
</evidence>
<dbReference type="InterPro" id="IPR012340">
    <property type="entry name" value="NA-bd_OB-fold"/>
</dbReference>
<dbReference type="Proteomes" id="UP000294545">
    <property type="component" value="Unassembled WGS sequence"/>
</dbReference>
<dbReference type="GO" id="GO:0042274">
    <property type="term" value="P:ribosomal small subunit biogenesis"/>
    <property type="evidence" value="ECO:0007669"/>
    <property type="project" value="UniProtKB-UniRule"/>
</dbReference>
<dbReference type="Gene3D" id="2.40.50.140">
    <property type="entry name" value="Nucleic acid-binding proteins"/>
    <property type="match status" value="1"/>
</dbReference>
<gene>
    <name evidence="10" type="primary">rsgA</name>
    <name evidence="13" type="ORF">EDC19_0751</name>
</gene>
<dbReference type="Gene3D" id="1.10.40.50">
    <property type="entry name" value="Probable gtpase engc, domain 3"/>
    <property type="match status" value="1"/>
</dbReference>
<dbReference type="Gene3D" id="3.40.50.300">
    <property type="entry name" value="P-loop containing nucleotide triphosphate hydrolases"/>
    <property type="match status" value="1"/>
</dbReference>
<feature type="domain" description="EngC GTPase" evidence="11">
    <location>
        <begin position="74"/>
        <end position="221"/>
    </location>
</feature>
<comment type="caution">
    <text evidence="13">The sequence shown here is derived from an EMBL/GenBank/DDBJ whole genome shotgun (WGS) entry which is preliminary data.</text>
</comment>
<dbReference type="PROSITE" id="PS51721">
    <property type="entry name" value="G_CP"/>
    <property type="match status" value="1"/>
</dbReference>
<name>A0A4V2Q1N9_9FIRM</name>
<proteinExistence type="inferred from homology"/>
<dbReference type="GO" id="GO:0003924">
    <property type="term" value="F:GTPase activity"/>
    <property type="evidence" value="ECO:0007669"/>
    <property type="project" value="UniProtKB-UniRule"/>
</dbReference>
<keyword evidence="14" id="KW-1185">Reference proteome</keyword>
<dbReference type="InterPro" id="IPR030378">
    <property type="entry name" value="G_CP_dom"/>
</dbReference>
<evidence type="ECO:0000256" key="4">
    <source>
        <dbReference type="ARBA" id="ARBA00022730"/>
    </source>
</evidence>
<keyword evidence="7 10" id="KW-0862">Zinc</keyword>
<evidence type="ECO:0000256" key="8">
    <source>
        <dbReference type="ARBA" id="ARBA00022884"/>
    </source>
</evidence>
<feature type="binding site" evidence="10">
    <location>
        <position position="252"/>
    </location>
    <ligand>
        <name>Zn(2+)</name>
        <dbReference type="ChEBI" id="CHEBI:29105"/>
    </ligand>
</feature>
<keyword evidence="1 10" id="KW-0963">Cytoplasm</keyword>
<feature type="binding site" evidence="10">
    <location>
        <position position="260"/>
    </location>
    <ligand>
        <name>Zn(2+)</name>
        <dbReference type="ChEBI" id="CHEBI:29105"/>
    </ligand>
</feature>
<dbReference type="OrthoDB" id="9809485at2"/>
<dbReference type="InterPro" id="IPR004881">
    <property type="entry name" value="Ribosome_biogen_GTPase_RsgA"/>
</dbReference>
<keyword evidence="5 10" id="KW-0547">Nucleotide-binding</keyword>
<dbReference type="GO" id="GO:0046872">
    <property type="term" value="F:metal ion binding"/>
    <property type="evidence" value="ECO:0007669"/>
    <property type="project" value="UniProtKB-KW"/>
</dbReference>
<comment type="subcellular location">
    <subcellularLocation>
        <location evidence="10">Cytoplasm</location>
    </subcellularLocation>
</comment>
<dbReference type="PANTHER" id="PTHR32120">
    <property type="entry name" value="SMALL RIBOSOMAL SUBUNIT BIOGENESIS GTPASE RSGA"/>
    <property type="match status" value="1"/>
</dbReference>
<dbReference type="PROSITE" id="PS50936">
    <property type="entry name" value="ENGC_GTPASE"/>
    <property type="match status" value="1"/>
</dbReference>
<keyword evidence="2 10" id="KW-0690">Ribosome biogenesis</keyword>
<dbReference type="GO" id="GO:0019843">
    <property type="term" value="F:rRNA binding"/>
    <property type="evidence" value="ECO:0007669"/>
    <property type="project" value="UniProtKB-KW"/>
</dbReference>